<dbReference type="SUPFAM" id="SSF63411">
    <property type="entry name" value="LuxS/MPP-like metallohydrolase"/>
    <property type="match status" value="2"/>
</dbReference>
<name>A0A4R5NAV0_9LACO</name>
<dbReference type="InterPro" id="IPR007863">
    <property type="entry name" value="Peptidase_M16_C"/>
</dbReference>
<sequence length="420" mass="47274">MKKIQLSDGVNLVVIPTTQFKTLNISVDFTAQLATQNISERALLSYVQSASAKAYPNQQDVAQKLIDLYGARYQTDVMRFGQTHHVRFDLQLPAPSYIGEQTQLLASAFDFLGEMIFSPKVSENQFDQQIFAKEQQSLCNELASLRDDKRRYAMSQLKEITFAEEEMTLSSLGRATDVSQVTAASLYEAWHKMVMTDTISIIVLGDIQASHILELVSQWPLVSRKPKVVKPFYQPHLRESVISKSEGQSDINQSILTLAYHLNIPANDSRRFTALILNALFGGSPLSKLFTNVREQQSLAYSIFSSWQQDTGYLTVLAGVDKAQVQSADEMIQQQLQDIQAGNIDLDVLEAIKASTINDYLSQQDSPAHQLEKNFARLLTGRQTTAEQWINYVQNVTPQMVQQLSQEVILQNRFVLLPEG</sequence>
<keyword evidence="3" id="KW-1185">Reference proteome</keyword>
<dbReference type="AlphaFoldDB" id="A0A4R5NAV0"/>
<evidence type="ECO:0000259" key="1">
    <source>
        <dbReference type="Pfam" id="PF05193"/>
    </source>
</evidence>
<dbReference type="InterPro" id="IPR011249">
    <property type="entry name" value="Metalloenz_LuxS/M16"/>
</dbReference>
<organism evidence="2 3">
    <name type="scientific">Leuconostoc fallax</name>
    <dbReference type="NCBI Taxonomy" id="1251"/>
    <lineage>
        <taxon>Bacteria</taxon>
        <taxon>Bacillati</taxon>
        <taxon>Bacillota</taxon>
        <taxon>Bacilli</taxon>
        <taxon>Lactobacillales</taxon>
        <taxon>Lactobacillaceae</taxon>
        <taxon>Leuconostoc</taxon>
    </lineage>
</organism>
<dbReference type="Gene3D" id="3.30.830.10">
    <property type="entry name" value="Metalloenzyme, LuxS/M16 peptidase-like"/>
    <property type="match status" value="2"/>
</dbReference>
<dbReference type="STRING" id="907931.GCA_000165675_00260"/>
<protein>
    <recommendedName>
        <fullName evidence="1">Peptidase M16 C-terminal domain-containing protein</fullName>
    </recommendedName>
</protein>
<proteinExistence type="predicted"/>
<evidence type="ECO:0000313" key="3">
    <source>
        <dbReference type="Proteomes" id="UP000295681"/>
    </source>
</evidence>
<dbReference type="Pfam" id="PF05193">
    <property type="entry name" value="Peptidase_M16_C"/>
    <property type="match status" value="1"/>
</dbReference>
<dbReference type="EMBL" id="PUFI01000005">
    <property type="protein sequence ID" value="TDG69646.1"/>
    <property type="molecule type" value="Genomic_DNA"/>
</dbReference>
<dbReference type="PANTHER" id="PTHR11851">
    <property type="entry name" value="METALLOPROTEASE"/>
    <property type="match status" value="1"/>
</dbReference>
<feature type="domain" description="Peptidase M16 C-terminal" evidence="1">
    <location>
        <begin position="181"/>
        <end position="354"/>
    </location>
</feature>
<dbReference type="PANTHER" id="PTHR11851:SF186">
    <property type="entry name" value="INACTIVE METALLOPROTEASE YMFF-RELATED"/>
    <property type="match status" value="1"/>
</dbReference>
<gene>
    <name evidence="2" type="ORF">C5L23_001108</name>
</gene>
<accession>A0A4R5NAV0</accession>
<dbReference type="InterPro" id="IPR050361">
    <property type="entry name" value="MPP/UQCRC_Complex"/>
</dbReference>
<dbReference type="RefSeq" id="WP_133264202.1">
    <property type="nucleotide sequence ID" value="NZ_JAGYGP010000001.1"/>
</dbReference>
<reference evidence="2 3" key="1">
    <citation type="journal article" date="2019" name="Appl. Microbiol. Biotechnol.">
        <title>Uncovering carbohydrate metabolism through a genotype-phenotype association study of 56 lactic acid bacteria genomes.</title>
        <authorList>
            <person name="Buron-Moles G."/>
            <person name="Chailyan A."/>
            <person name="Dolejs I."/>
            <person name="Forster J."/>
            <person name="Miks M.H."/>
        </authorList>
    </citation>
    <scope>NUCLEOTIDE SEQUENCE [LARGE SCALE GENOMIC DNA]</scope>
    <source>
        <strain evidence="2 3">ATCC 700006</strain>
    </source>
</reference>
<evidence type="ECO:0000313" key="2">
    <source>
        <dbReference type="EMBL" id="TDG69646.1"/>
    </source>
</evidence>
<dbReference type="NCBIfam" id="NF047422">
    <property type="entry name" value="YfmF_fam"/>
    <property type="match status" value="1"/>
</dbReference>
<comment type="caution">
    <text evidence="2">The sequence shown here is derived from an EMBL/GenBank/DDBJ whole genome shotgun (WGS) entry which is preliminary data.</text>
</comment>
<dbReference type="Proteomes" id="UP000295681">
    <property type="component" value="Unassembled WGS sequence"/>
</dbReference>
<dbReference type="GO" id="GO:0046872">
    <property type="term" value="F:metal ion binding"/>
    <property type="evidence" value="ECO:0007669"/>
    <property type="project" value="InterPro"/>
</dbReference>